<comment type="caution">
    <text evidence="6">The sequence shown here is derived from an EMBL/GenBank/DDBJ whole genome shotgun (WGS) entry which is preliminary data.</text>
</comment>
<keyword evidence="4 6" id="KW-0012">Acyltransferase</keyword>
<keyword evidence="2" id="KW-0963">Cytoplasm</keyword>
<proteinExistence type="inferred from homology"/>
<dbReference type="NCBIfam" id="TIGR01575">
    <property type="entry name" value="rimI"/>
    <property type="match status" value="1"/>
</dbReference>
<evidence type="ECO:0000256" key="1">
    <source>
        <dbReference type="ARBA" id="ARBA00005395"/>
    </source>
</evidence>
<dbReference type="Gene3D" id="3.40.630.30">
    <property type="match status" value="1"/>
</dbReference>
<dbReference type="PROSITE" id="PS51186">
    <property type="entry name" value="GNAT"/>
    <property type="match status" value="1"/>
</dbReference>
<sequence>MTAPVTARLREMRWWDIDPVLELEKDLFPEDAWSRGMFWSELAHARGPGATRRYVVAESSDGTLVGYAGVAASGDLADIQTIAVARDHWGTGLGGTLLTELLKAATAFECAEVMLECRIDNTRAQKLYERFGFEGIGFRRGYYQPGNVDALVMRLTDPATSVQGTEING</sequence>
<evidence type="ECO:0000259" key="5">
    <source>
        <dbReference type="PROSITE" id="PS51186"/>
    </source>
</evidence>
<dbReference type="InterPro" id="IPR050680">
    <property type="entry name" value="YpeA/RimI_acetyltransf"/>
</dbReference>
<dbReference type="InterPro" id="IPR000182">
    <property type="entry name" value="GNAT_dom"/>
</dbReference>
<reference evidence="6" key="1">
    <citation type="submission" date="2022-03" db="EMBL/GenBank/DDBJ databases">
        <title>Streptomyces 7R015 and 7R016 isolated from Barleria lupulina in Thailand.</title>
        <authorList>
            <person name="Kanchanasin P."/>
            <person name="Phongsopitanun W."/>
            <person name="Tanasupawat S."/>
        </authorList>
    </citation>
    <scope>NUCLEOTIDE SEQUENCE</scope>
    <source>
        <strain evidence="6">7R016</strain>
    </source>
</reference>
<keyword evidence="6" id="KW-0689">Ribosomal protein</keyword>
<dbReference type="Proteomes" id="UP001165270">
    <property type="component" value="Unassembled WGS sequence"/>
</dbReference>
<dbReference type="EC" id="2.3.1.266" evidence="6"/>
<dbReference type="GO" id="GO:0008999">
    <property type="term" value="F:protein-N-terminal-alanine acetyltransferase activity"/>
    <property type="evidence" value="ECO:0007669"/>
    <property type="project" value="UniProtKB-EC"/>
</dbReference>
<dbReference type="InterPro" id="IPR006464">
    <property type="entry name" value="AcTrfase_RimI/Ard1"/>
</dbReference>
<dbReference type="GO" id="GO:0005840">
    <property type="term" value="C:ribosome"/>
    <property type="evidence" value="ECO:0007669"/>
    <property type="project" value="UniProtKB-KW"/>
</dbReference>
<feature type="domain" description="N-acetyltransferase" evidence="5">
    <location>
        <begin position="7"/>
        <end position="158"/>
    </location>
</feature>
<evidence type="ECO:0000256" key="2">
    <source>
        <dbReference type="ARBA" id="ARBA00022490"/>
    </source>
</evidence>
<dbReference type="PANTHER" id="PTHR43420">
    <property type="entry name" value="ACETYLTRANSFERASE"/>
    <property type="match status" value="1"/>
</dbReference>
<name>A0ABS9XDK0_9ACTN</name>
<keyword evidence="3 6" id="KW-0808">Transferase</keyword>
<evidence type="ECO:0000313" key="6">
    <source>
        <dbReference type="EMBL" id="MCI3239692.1"/>
    </source>
</evidence>
<dbReference type="EMBL" id="JALDAX010000002">
    <property type="protein sequence ID" value="MCI3239692.1"/>
    <property type="molecule type" value="Genomic_DNA"/>
</dbReference>
<protein>
    <submittedName>
        <fullName evidence="6">Ribosomal protein S18-alanine N-acetyltransferase</fullName>
        <ecNumber evidence="6">2.3.1.266</ecNumber>
    </submittedName>
</protein>
<evidence type="ECO:0000256" key="3">
    <source>
        <dbReference type="ARBA" id="ARBA00022679"/>
    </source>
</evidence>
<dbReference type="Pfam" id="PF00583">
    <property type="entry name" value="Acetyltransf_1"/>
    <property type="match status" value="1"/>
</dbReference>
<gene>
    <name evidence="6" type="primary">rimI</name>
    <name evidence="6" type="ORF">MQN93_08135</name>
</gene>
<dbReference type="InterPro" id="IPR016181">
    <property type="entry name" value="Acyl_CoA_acyltransferase"/>
</dbReference>
<evidence type="ECO:0000256" key="4">
    <source>
        <dbReference type="ARBA" id="ARBA00023315"/>
    </source>
</evidence>
<keyword evidence="6" id="KW-0687">Ribonucleoprotein</keyword>
<dbReference type="PANTHER" id="PTHR43420:SF44">
    <property type="entry name" value="ACETYLTRANSFERASE YPEA"/>
    <property type="match status" value="1"/>
</dbReference>
<organism evidence="6 7">
    <name type="scientific">Streptomyces spinosisporus</name>
    <dbReference type="NCBI Taxonomy" id="2927582"/>
    <lineage>
        <taxon>Bacteria</taxon>
        <taxon>Bacillati</taxon>
        <taxon>Actinomycetota</taxon>
        <taxon>Actinomycetes</taxon>
        <taxon>Kitasatosporales</taxon>
        <taxon>Streptomycetaceae</taxon>
        <taxon>Streptomyces</taxon>
    </lineage>
</organism>
<accession>A0ABS9XDK0</accession>
<keyword evidence="7" id="KW-1185">Reference proteome</keyword>
<evidence type="ECO:0000313" key="7">
    <source>
        <dbReference type="Proteomes" id="UP001165270"/>
    </source>
</evidence>
<dbReference type="RefSeq" id="WP_242708915.1">
    <property type="nucleotide sequence ID" value="NZ_JALDAX010000002.1"/>
</dbReference>
<comment type="similarity">
    <text evidence="1">Belongs to the acetyltransferase family. RimI subfamily.</text>
</comment>
<dbReference type="SUPFAM" id="SSF55729">
    <property type="entry name" value="Acyl-CoA N-acyltransferases (Nat)"/>
    <property type="match status" value="1"/>
</dbReference>